<evidence type="ECO:0000256" key="11">
    <source>
        <dbReference type="RuleBase" id="RU003682"/>
    </source>
</evidence>
<dbReference type="Proteomes" id="UP001430360">
    <property type="component" value="Unassembled WGS sequence"/>
</dbReference>
<comment type="catalytic activity">
    <reaction evidence="10">
        <text>L-arginine + 2-oxoglutarate + O2 = guanidine + L-glutamate 5-semialdehyde + succinate + CO2</text>
        <dbReference type="Rhea" id="RHEA:31535"/>
        <dbReference type="ChEBI" id="CHEBI:15379"/>
        <dbReference type="ChEBI" id="CHEBI:16526"/>
        <dbReference type="ChEBI" id="CHEBI:16810"/>
        <dbReference type="ChEBI" id="CHEBI:30031"/>
        <dbReference type="ChEBI" id="CHEBI:30087"/>
        <dbReference type="ChEBI" id="CHEBI:32682"/>
        <dbReference type="ChEBI" id="CHEBI:58066"/>
        <dbReference type="EC" id="1.14.20.7"/>
    </reaction>
</comment>
<reference evidence="13" key="1">
    <citation type="submission" date="2021-12" db="EMBL/GenBank/DDBJ databases">
        <authorList>
            <person name="Ulrich A."/>
        </authorList>
    </citation>
    <scope>NUCLEOTIDE SEQUENCE</scope>
    <source>
        <strain evidence="13">A1P009</strain>
    </source>
</reference>
<sequence length="342" mass="37317">MSTTQRQLPLIDLSQLEAGSPGDRAAALQTLRQGAREVGFFYLGNHGVPPELDAALLQQARALFALPDADKQAIAMVHSPHFRGYNQVGAELTRGKADWREQIDIGAEREAVPQAPGVPAWTRLQGPNQWPAALPEFRPVVLAWQDAVTDVLLRLLQACAEALGQPRDVFAPLYRDHPYQLMKLIRYPGRERVENDQGVGAHKDSELLTLILQDGVGGLQIELDDGRIIDAIPRPGTYIVNIGELLELASDGYLKAAVHRVSSPPPGTERLSAAFFLGARLDATVPALTLPPDLAREASGYTRDPHNPLFHQVGQNTLKGRLRSHPDVAARHHADLLAPAKV</sequence>
<comment type="catalytic activity">
    <reaction evidence="9">
        <text>2-oxoglutarate + O2 + 2 H(+) = ethene + 3 CO2 + H2O</text>
        <dbReference type="Rhea" id="RHEA:31523"/>
        <dbReference type="ChEBI" id="CHEBI:15377"/>
        <dbReference type="ChEBI" id="CHEBI:15378"/>
        <dbReference type="ChEBI" id="CHEBI:15379"/>
        <dbReference type="ChEBI" id="CHEBI:16526"/>
        <dbReference type="ChEBI" id="CHEBI:16810"/>
        <dbReference type="ChEBI" id="CHEBI:18153"/>
        <dbReference type="EC" id="1.13.12.19"/>
    </reaction>
</comment>
<comment type="cofactor">
    <cofactor evidence="1">
        <name>Fe(2+)</name>
        <dbReference type="ChEBI" id="CHEBI:29033"/>
    </cofactor>
</comment>
<comment type="similarity">
    <text evidence="11">Belongs to the iron/ascorbate-dependent oxidoreductase family.</text>
</comment>
<reference evidence="13" key="2">
    <citation type="journal article" date="2022" name="Syst. Appl. Microbiol.">
        <title>Physiological and genomic characterisation of Luteimonas fraxinea sp. nov., a bacterial species associated with trees tolerant to ash dieback.</title>
        <authorList>
            <person name="Ulrich K."/>
            <person name="Becker R."/>
            <person name="Behrendt U."/>
            <person name="Kube M."/>
            <person name="Schneck V."/>
            <person name="Ulrich A."/>
        </authorList>
    </citation>
    <scope>NUCLEOTIDE SEQUENCE</scope>
    <source>
        <strain evidence="13">A1P009</strain>
    </source>
</reference>
<dbReference type="EMBL" id="JAJQKU010000001">
    <property type="protein sequence ID" value="MCD9095326.1"/>
    <property type="molecule type" value="Genomic_DNA"/>
</dbReference>
<dbReference type="EC" id="1.14.20.7" evidence="3"/>
<feature type="domain" description="Fe2OG dioxygenase" evidence="12">
    <location>
        <begin position="177"/>
        <end position="279"/>
    </location>
</feature>
<gene>
    <name evidence="13" type="ORF">LTT95_00005</name>
</gene>
<dbReference type="InterPro" id="IPR044861">
    <property type="entry name" value="IPNS-like_FE2OG_OXY"/>
</dbReference>
<dbReference type="PRINTS" id="PR00682">
    <property type="entry name" value="IPNSYNTHASE"/>
</dbReference>
<dbReference type="Pfam" id="PF03171">
    <property type="entry name" value="2OG-FeII_Oxy"/>
    <property type="match status" value="1"/>
</dbReference>
<evidence type="ECO:0000256" key="10">
    <source>
        <dbReference type="ARBA" id="ARBA00049359"/>
    </source>
</evidence>
<evidence type="ECO:0000256" key="2">
    <source>
        <dbReference type="ARBA" id="ARBA00004767"/>
    </source>
</evidence>
<dbReference type="SUPFAM" id="SSF51197">
    <property type="entry name" value="Clavaminate synthase-like"/>
    <property type="match status" value="1"/>
</dbReference>
<dbReference type="InterPro" id="IPR027443">
    <property type="entry name" value="IPNS-like_sf"/>
</dbReference>
<evidence type="ECO:0000256" key="6">
    <source>
        <dbReference type="ARBA" id="ARBA00022666"/>
    </source>
</evidence>
<dbReference type="PROSITE" id="PS51471">
    <property type="entry name" value="FE2OG_OXY"/>
    <property type="match status" value="1"/>
</dbReference>
<keyword evidence="6" id="KW-0266">Ethylene biosynthesis</keyword>
<accession>A0ABS8U986</accession>
<evidence type="ECO:0000256" key="7">
    <source>
        <dbReference type="ARBA" id="ARBA00031011"/>
    </source>
</evidence>
<name>A0ABS8U986_9GAMM</name>
<evidence type="ECO:0000256" key="9">
    <source>
        <dbReference type="ARBA" id="ARBA00047725"/>
    </source>
</evidence>
<dbReference type="Gene3D" id="2.60.120.330">
    <property type="entry name" value="B-lactam Antibiotic, Isopenicillin N Synthase, Chain"/>
    <property type="match status" value="1"/>
</dbReference>
<evidence type="ECO:0000256" key="8">
    <source>
        <dbReference type="ARBA" id="ARBA00031282"/>
    </source>
</evidence>
<dbReference type="InterPro" id="IPR026992">
    <property type="entry name" value="DIOX_N"/>
</dbReference>
<comment type="caution">
    <text evidence="13">The sequence shown here is derived from an EMBL/GenBank/DDBJ whole genome shotgun (WGS) entry which is preliminary data.</text>
</comment>
<evidence type="ECO:0000256" key="4">
    <source>
        <dbReference type="ARBA" id="ARBA00012531"/>
    </source>
</evidence>
<dbReference type="Pfam" id="PF14226">
    <property type="entry name" value="DIOX_N"/>
    <property type="match status" value="1"/>
</dbReference>
<dbReference type="InterPro" id="IPR050231">
    <property type="entry name" value="Iron_ascorbate_oxido_reductase"/>
</dbReference>
<dbReference type="RefSeq" id="WP_232133881.1">
    <property type="nucleotide sequence ID" value="NZ_CP089507.1"/>
</dbReference>
<organism evidence="13 14">
    <name type="scientific">Luteimonas fraxinea</name>
    <dbReference type="NCBI Taxonomy" id="2901869"/>
    <lineage>
        <taxon>Bacteria</taxon>
        <taxon>Pseudomonadati</taxon>
        <taxon>Pseudomonadota</taxon>
        <taxon>Gammaproteobacteria</taxon>
        <taxon>Lysobacterales</taxon>
        <taxon>Lysobacteraceae</taxon>
        <taxon>Luteimonas</taxon>
    </lineage>
</organism>
<evidence type="ECO:0000256" key="5">
    <source>
        <dbReference type="ARBA" id="ARBA00019045"/>
    </source>
</evidence>
<evidence type="ECO:0000313" key="14">
    <source>
        <dbReference type="Proteomes" id="UP001430360"/>
    </source>
</evidence>
<evidence type="ECO:0000313" key="13">
    <source>
        <dbReference type="EMBL" id="MCD9095326.1"/>
    </source>
</evidence>
<proteinExistence type="inferred from homology"/>
<dbReference type="PANTHER" id="PTHR47990">
    <property type="entry name" value="2-OXOGLUTARATE (2OG) AND FE(II)-DEPENDENT OXYGENASE SUPERFAMILY PROTEIN-RELATED"/>
    <property type="match status" value="1"/>
</dbReference>
<dbReference type="EC" id="1.13.12.19" evidence="4"/>
<keyword evidence="11" id="KW-0408">Iron</keyword>
<protein>
    <recommendedName>
        <fullName evidence="5">2-oxoglutarate-dependent ethylene/succinate-forming enzyme</fullName>
        <ecNumber evidence="4">1.13.12.19</ecNumber>
        <ecNumber evidence="3">1.14.20.7</ecNumber>
    </recommendedName>
    <alternativeName>
        <fullName evidence="7">2-oxoglutarate dioxygenase (ethylene-forming)</fullName>
    </alternativeName>
    <alternativeName>
        <fullName evidence="8">2-oxoglutarate/L-arginine monooxygenase/decarboxylase (succinate-forming)</fullName>
    </alternativeName>
</protein>
<keyword evidence="11" id="KW-0479">Metal-binding</keyword>
<dbReference type="InterPro" id="IPR005123">
    <property type="entry name" value="Oxoglu/Fe-dep_dioxygenase_dom"/>
</dbReference>
<evidence type="ECO:0000256" key="1">
    <source>
        <dbReference type="ARBA" id="ARBA00001954"/>
    </source>
</evidence>
<keyword evidence="14" id="KW-1185">Reference proteome</keyword>
<evidence type="ECO:0000256" key="3">
    <source>
        <dbReference type="ARBA" id="ARBA00012293"/>
    </source>
</evidence>
<evidence type="ECO:0000259" key="12">
    <source>
        <dbReference type="PROSITE" id="PS51471"/>
    </source>
</evidence>
<keyword evidence="11" id="KW-0560">Oxidoreductase</keyword>
<comment type="pathway">
    <text evidence="2">Alkene biosynthesis; ethylene biosynthesis via 2-oxoglutarate.</text>
</comment>